<dbReference type="PANTHER" id="PTHR30417">
    <property type="entry name" value="N-ACETYLMURAMOYL-L-ALANINE AMIDASE AMID"/>
    <property type="match status" value="1"/>
</dbReference>
<evidence type="ECO:0000259" key="6">
    <source>
        <dbReference type="SMART" id="SM00644"/>
    </source>
</evidence>
<dbReference type="InterPro" id="IPR014755">
    <property type="entry name" value="Cu-Rt/internalin_Ig-like"/>
</dbReference>
<protein>
    <recommendedName>
        <fullName evidence="2">N-acetylmuramoyl-L-alanine amidase</fullName>
        <ecNumber evidence="2">3.5.1.28</ecNumber>
    </recommendedName>
</protein>
<dbReference type="Gene3D" id="3.40.80.10">
    <property type="entry name" value="Peptidoglycan recognition protein-like"/>
    <property type="match status" value="1"/>
</dbReference>
<evidence type="ECO:0000256" key="3">
    <source>
        <dbReference type="ARBA" id="ARBA00022729"/>
    </source>
</evidence>
<evidence type="ECO:0000313" key="7">
    <source>
        <dbReference type="EMBL" id="CUS98189.1"/>
    </source>
</evidence>
<dbReference type="InterPro" id="IPR002502">
    <property type="entry name" value="Amidase_domain"/>
</dbReference>
<dbReference type="Gene3D" id="2.60.40.3710">
    <property type="match status" value="1"/>
</dbReference>
<dbReference type="AlphaFoldDB" id="A0A0P1MRG7"/>
<dbReference type="SMART" id="SM00644">
    <property type="entry name" value="Ami_2"/>
    <property type="match status" value="1"/>
</dbReference>
<dbReference type="InterPro" id="IPR026444">
    <property type="entry name" value="Secre_tail"/>
</dbReference>
<evidence type="ECO:0000256" key="2">
    <source>
        <dbReference type="ARBA" id="ARBA00011901"/>
    </source>
</evidence>
<keyword evidence="3" id="KW-0732">Signal</keyword>
<dbReference type="NCBIfam" id="TIGR04183">
    <property type="entry name" value="Por_Secre_tail"/>
    <property type="match status" value="1"/>
</dbReference>
<dbReference type="OrthoDB" id="9758772at2"/>
<organism evidence="7 8">
    <name type="scientific">Candidatus Chryseopegocella kryptomonas</name>
    <dbReference type="NCBI Taxonomy" id="1633643"/>
    <lineage>
        <taxon>Bacteria</taxon>
        <taxon>Pseudomonadati</taxon>
        <taxon>Candidatus Kryptoniota</taxon>
        <taxon>Candidatus Chryseopegocella</taxon>
    </lineage>
</organism>
<accession>A0A0P1MRG7</accession>
<dbReference type="GO" id="GO:0071555">
    <property type="term" value="P:cell wall organization"/>
    <property type="evidence" value="ECO:0007669"/>
    <property type="project" value="UniProtKB-KW"/>
</dbReference>
<dbReference type="PANTHER" id="PTHR30417:SF1">
    <property type="entry name" value="N-ACETYLMURAMOYL-L-ALANINE AMIDASE AMID"/>
    <property type="match status" value="1"/>
</dbReference>
<dbReference type="Pfam" id="PF18962">
    <property type="entry name" value="Por_Secre_tail"/>
    <property type="match status" value="1"/>
</dbReference>
<proteinExistence type="predicted"/>
<dbReference type="CDD" id="cd06583">
    <property type="entry name" value="PGRP"/>
    <property type="match status" value="1"/>
</dbReference>
<evidence type="ECO:0000313" key="8">
    <source>
        <dbReference type="Proteomes" id="UP000199197"/>
    </source>
</evidence>
<feature type="domain" description="N-acetylmuramoyl-L-alanine amidase" evidence="6">
    <location>
        <begin position="204"/>
        <end position="332"/>
    </location>
</feature>
<keyword evidence="8" id="KW-1185">Reference proteome</keyword>
<dbReference type="RefSeq" id="WP_092347771.1">
    <property type="nucleotide sequence ID" value="NZ_CZVW01000004.1"/>
</dbReference>
<evidence type="ECO:0000256" key="5">
    <source>
        <dbReference type="ARBA" id="ARBA00023316"/>
    </source>
</evidence>
<reference evidence="8" key="1">
    <citation type="submission" date="2015-11" db="EMBL/GenBank/DDBJ databases">
        <authorList>
            <person name="Varghese N."/>
        </authorList>
    </citation>
    <scope>NUCLEOTIDE SEQUENCE [LARGE SCALE GENOMIC DNA]</scope>
    <source>
        <strain evidence="8">JGI-23</strain>
    </source>
</reference>
<dbReference type="Gene3D" id="2.60.40.1220">
    <property type="match status" value="1"/>
</dbReference>
<sequence length="851" mass="95477">MILILMFLPGLIKTQDLKNYFKLAGDEFGVPSELLEAIAFVNTRWVHIEPEKFAPPCDGRPPVYGIMGLRDDDWFGHSLVEGAKLLNLPIEVVKKDVYQNIRAGASLLAKFSSEKGLKKGVSRIEDYKDAVAKFSGIPQPEIAQIFAYDVYKALSTGFDGFGIKIEKMDVDLSIFPKNLFEKAGLKIVNPDEINSDDYPPAVWDPSPNYTANRPYTTRIVIHVTQGSFAGSVSWLKNPSSQASAHYVIRSSDGYIVQLVREKDKAWHARCWNNFTLGIEHEGYIENPQVWFTPIMYLESAKLVRNMVNRWSIPVDSNHIIGHNFWQQPQWPVVRREWDFATYDPASTYPTSCNNHTDPGPGWNWSYYLNLIRADQVAPKVVSVIPESGTRNFLAYKSVVINFSIPMDKLSVESNLVINPRDTVTLIWSSDQKTLEIKPNKFWEFSTTYTIKIDTGAKSVFGLKIDGDGDGVPGDPYIIEFTTTAPDVTPPAVVKGYPVGDGVSIYAEMKFVFNEPIESASLSSRVRLFDENDQIVSITSGRHIIKDDKSIVTFKPASVLMRDKTYKVKFLAGLKDLFGNATAEDYVFTFKTEPGFFYQGTLIDSFETIGSWWKPSQSGSTIGVDTTMTNFVITSEKKISGSNSGKLTYKFTGNAGGVVRVYNASKPGIADSYGDLGLWIYGDLSGNKLELWFYNPSNYIVDLGNINWYGWRFISLPISSIPGTSKQFHSIVVRQVSGADKEGELYFDDLQVGGKITSVYSSEIPLDFSLSQNYPNPFNSSTIIEFSLAVKSYVKIYVYDILGREISTIVDGEFESGVHRIKFEADDLPSGVYFYRLIAGKFSQTRKMILIK</sequence>
<dbReference type="GO" id="GO:0008745">
    <property type="term" value="F:N-acetylmuramoyl-L-alanine amidase activity"/>
    <property type="evidence" value="ECO:0007669"/>
    <property type="project" value="UniProtKB-EC"/>
</dbReference>
<dbReference type="GO" id="GO:0009253">
    <property type="term" value="P:peptidoglycan catabolic process"/>
    <property type="evidence" value="ECO:0007669"/>
    <property type="project" value="InterPro"/>
</dbReference>
<dbReference type="SUPFAM" id="SSF55846">
    <property type="entry name" value="N-acetylmuramoyl-L-alanine amidase-like"/>
    <property type="match status" value="1"/>
</dbReference>
<keyword evidence="5" id="KW-0961">Cell wall biogenesis/degradation</keyword>
<name>A0A0P1MRG7_9BACT</name>
<evidence type="ECO:0000256" key="1">
    <source>
        <dbReference type="ARBA" id="ARBA00001561"/>
    </source>
</evidence>
<dbReference type="InterPro" id="IPR032812">
    <property type="entry name" value="SbsA_Ig"/>
</dbReference>
<dbReference type="EC" id="3.5.1.28" evidence="2"/>
<dbReference type="EMBL" id="CZVW01000004">
    <property type="protein sequence ID" value="CUS98189.1"/>
    <property type="molecule type" value="Genomic_DNA"/>
</dbReference>
<keyword evidence="4" id="KW-0378">Hydrolase</keyword>
<dbReference type="Gene3D" id="2.60.40.4070">
    <property type="match status" value="1"/>
</dbReference>
<gene>
    <name evidence="7" type="ORF">JGI23_00430</name>
</gene>
<dbReference type="Gene3D" id="2.60.120.430">
    <property type="entry name" value="Galactose-binding lectin"/>
    <property type="match status" value="1"/>
</dbReference>
<dbReference type="Pfam" id="PF01510">
    <property type="entry name" value="Amidase_2"/>
    <property type="match status" value="1"/>
</dbReference>
<dbReference type="Pfam" id="PF13205">
    <property type="entry name" value="Big_5"/>
    <property type="match status" value="2"/>
</dbReference>
<comment type="catalytic activity">
    <reaction evidence="1">
        <text>Hydrolyzes the link between N-acetylmuramoyl residues and L-amino acid residues in certain cell-wall glycopeptides.</text>
        <dbReference type="EC" id="3.5.1.28"/>
    </reaction>
</comment>
<evidence type="ECO:0000256" key="4">
    <source>
        <dbReference type="ARBA" id="ARBA00022801"/>
    </source>
</evidence>
<dbReference type="InterPro" id="IPR036505">
    <property type="entry name" value="Amidase/PGRP_sf"/>
</dbReference>
<dbReference type="Proteomes" id="UP000199197">
    <property type="component" value="Unassembled WGS sequence"/>
</dbReference>
<dbReference type="GO" id="GO:0009254">
    <property type="term" value="P:peptidoglycan turnover"/>
    <property type="evidence" value="ECO:0007669"/>
    <property type="project" value="TreeGrafter"/>
</dbReference>
<dbReference type="InterPro" id="IPR051206">
    <property type="entry name" value="NAMLAA_amidase_2"/>
</dbReference>